<dbReference type="AlphaFoldDB" id="A0A644XFT8"/>
<keyword evidence="1" id="KW-1133">Transmembrane helix</keyword>
<protein>
    <submittedName>
        <fullName evidence="2">Uncharacterized protein</fullName>
    </submittedName>
</protein>
<evidence type="ECO:0000313" key="2">
    <source>
        <dbReference type="EMBL" id="MPM14949.1"/>
    </source>
</evidence>
<name>A0A644XFT8_9ZZZZ</name>
<gene>
    <name evidence="2" type="ORF">SDC9_61313</name>
</gene>
<keyword evidence="1" id="KW-0472">Membrane</keyword>
<reference evidence="2" key="1">
    <citation type="submission" date="2019-08" db="EMBL/GenBank/DDBJ databases">
        <authorList>
            <person name="Kucharzyk K."/>
            <person name="Murdoch R.W."/>
            <person name="Higgins S."/>
            <person name="Loffler F."/>
        </authorList>
    </citation>
    <scope>NUCLEOTIDE SEQUENCE</scope>
</reference>
<keyword evidence="1" id="KW-0812">Transmembrane</keyword>
<sequence length="196" mass="21381">MIESPKEREGYHGGESQAENKYDVYGNVAYAPGYGGAAAPALPGEEVLAPRPKIRPRVEELTRPQVRVREKGKVSLFAVTGFAAVLVFAILVVASYMQLTIVNDQTVTLESQLSNLKQQEAHLLAKYELAYDLKTIEETMTSTGEMVKPQAGQICVLDLSEPDSVVRYDQESPLKGVKGLINGCKDIAAAVMEYFG</sequence>
<feature type="transmembrane region" description="Helical" evidence="1">
    <location>
        <begin position="74"/>
        <end position="97"/>
    </location>
</feature>
<comment type="caution">
    <text evidence="2">The sequence shown here is derived from an EMBL/GenBank/DDBJ whole genome shotgun (WGS) entry which is preliminary data.</text>
</comment>
<accession>A0A644XFT8</accession>
<organism evidence="2">
    <name type="scientific">bioreactor metagenome</name>
    <dbReference type="NCBI Taxonomy" id="1076179"/>
    <lineage>
        <taxon>unclassified sequences</taxon>
        <taxon>metagenomes</taxon>
        <taxon>ecological metagenomes</taxon>
    </lineage>
</organism>
<evidence type="ECO:0000256" key="1">
    <source>
        <dbReference type="SAM" id="Phobius"/>
    </source>
</evidence>
<dbReference type="EMBL" id="VSSQ01002362">
    <property type="protein sequence ID" value="MPM14949.1"/>
    <property type="molecule type" value="Genomic_DNA"/>
</dbReference>
<proteinExistence type="predicted"/>